<keyword evidence="2 5" id="KW-0732">Signal</keyword>
<feature type="domain" description="AB hydrolase-1" evidence="6">
    <location>
        <begin position="112"/>
        <end position="298"/>
    </location>
</feature>
<proteinExistence type="inferred from homology"/>
<dbReference type="InterPro" id="IPR051601">
    <property type="entry name" value="Serine_prot/Carboxylest_S33"/>
</dbReference>
<dbReference type="RefSeq" id="WP_377536736.1">
    <property type="nucleotide sequence ID" value="NZ_JBHSQQ010000085.1"/>
</dbReference>
<dbReference type="GO" id="GO:0016787">
    <property type="term" value="F:hydrolase activity"/>
    <property type="evidence" value="ECO:0007669"/>
    <property type="project" value="UniProtKB-KW"/>
</dbReference>
<protein>
    <submittedName>
        <fullName evidence="8">Alpha/beta fold hydrolase</fullName>
    </submittedName>
</protein>
<feature type="region of interest" description="Disordered" evidence="4">
    <location>
        <begin position="497"/>
        <end position="516"/>
    </location>
</feature>
<dbReference type="InterPro" id="IPR013595">
    <property type="entry name" value="Pept_S33_TAP-like_C"/>
</dbReference>
<evidence type="ECO:0000256" key="2">
    <source>
        <dbReference type="ARBA" id="ARBA00022729"/>
    </source>
</evidence>
<feature type="compositionally biased region" description="Pro residues" evidence="4">
    <location>
        <begin position="497"/>
        <end position="512"/>
    </location>
</feature>
<evidence type="ECO:0000259" key="7">
    <source>
        <dbReference type="Pfam" id="PF08386"/>
    </source>
</evidence>
<dbReference type="Pfam" id="PF08386">
    <property type="entry name" value="Abhydrolase_4"/>
    <property type="match status" value="1"/>
</dbReference>
<keyword evidence="9" id="KW-1185">Reference proteome</keyword>
<evidence type="ECO:0000256" key="1">
    <source>
        <dbReference type="ARBA" id="ARBA00010088"/>
    </source>
</evidence>
<dbReference type="PANTHER" id="PTHR43248">
    <property type="entry name" value="2-SUCCINYL-6-HYDROXY-2,4-CYCLOHEXADIENE-1-CARBOXYLATE SYNTHASE"/>
    <property type="match status" value="1"/>
</dbReference>
<comment type="similarity">
    <text evidence="1">Belongs to the peptidase S33 family.</text>
</comment>
<dbReference type="EMBL" id="JBHSQQ010000085">
    <property type="protein sequence ID" value="MFC5942938.1"/>
    <property type="molecule type" value="Genomic_DNA"/>
</dbReference>
<dbReference type="SUPFAM" id="SSF53474">
    <property type="entry name" value="alpha/beta-Hydrolases"/>
    <property type="match status" value="1"/>
</dbReference>
<name>A0ABW1HP75_9ACTN</name>
<evidence type="ECO:0000259" key="6">
    <source>
        <dbReference type="Pfam" id="PF00561"/>
    </source>
</evidence>
<dbReference type="InterPro" id="IPR029058">
    <property type="entry name" value="AB_hydrolase_fold"/>
</dbReference>
<keyword evidence="3 8" id="KW-0378">Hydrolase</keyword>
<dbReference type="Proteomes" id="UP001596207">
    <property type="component" value="Unassembled WGS sequence"/>
</dbReference>
<evidence type="ECO:0000313" key="8">
    <source>
        <dbReference type="EMBL" id="MFC5942938.1"/>
    </source>
</evidence>
<evidence type="ECO:0000313" key="9">
    <source>
        <dbReference type="Proteomes" id="UP001596207"/>
    </source>
</evidence>
<evidence type="ECO:0000256" key="5">
    <source>
        <dbReference type="SAM" id="SignalP"/>
    </source>
</evidence>
<dbReference type="PANTHER" id="PTHR43248:SF29">
    <property type="entry name" value="TRIPEPTIDYL AMINOPEPTIDASE"/>
    <property type="match status" value="1"/>
</dbReference>
<sequence>MLRTRKSAAGGPALAGFRRAVGATLAAAVAGTFLASTPGTARADPAAEPTVRPTSGSTASGPIRWVPCPADGSAECGTLSLPVDWADPAGPRFDLALARRPATEPTARVGVLFFGPGGPGDSGVQKVVESVRFSAEQRRRFDIVSFDPRGVGRSNPVVCAADLLARVPQVITDQAQFDAIVRDNVALRADCRARTGPVFDHLDTRSAVRDLDAVRAALGEERLTFHGSSYGTLLGAQYADEYPHRVRAMVLESVIDHSLPMRPFLASQAAAAQDSFDEFVAWCDRSVECALHGQDVRARWAELLDRAERGELPDPTRPGATLTPFALTARAQRDLYGPDWAVLAGRIASWSATPASAAAAATAGPGAPATAANPLAVFCQDWSLPVDDYTEYARHLRRLAALAPDVRYPLVVQALALCLGAPVGNPQHRPRGRTDVPVLVAATRHDPVSEFDRAAAVARQLHGVLLAYEGWGHGSYTTSPCMGATIDRYLIELKPPAPNTHCPPHPPRPAPRPGRLAPVIKRFASPSRSTLTLFS</sequence>
<feature type="domain" description="Peptidase S33 tripeptidyl aminopeptidase-like C-terminal" evidence="7">
    <location>
        <begin position="414"/>
        <end position="502"/>
    </location>
</feature>
<evidence type="ECO:0000256" key="4">
    <source>
        <dbReference type="SAM" id="MobiDB-lite"/>
    </source>
</evidence>
<gene>
    <name evidence="8" type="ORF">ACFPZ4_15810</name>
</gene>
<accession>A0ABW1HP75</accession>
<feature type="signal peptide" evidence="5">
    <location>
        <begin position="1"/>
        <end position="43"/>
    </location>
</feature>
<evidence type="ECO:0000256" key="3">
    <source>
        <dbReference type="ARBA" id="ARBA00022801"/>
    </source>
</evidence>
<feature type="region of interest" description="Disordered" evidence="4">
    <location>
        <begin position="37"/>
        <end position="63"/>
    </location>
</feature>
<dbReference type="Pfam" id="PF00561">
    <property type="entry name" value="Abhydrolase_1"/>
    <property type="match status" value="1"/>
</dbReference>
<feature type="chain" id="PRO_5046832361" evidence="5">
    <location>
        <begin position="44"/>
        <end position="535"/>
    </location>
</feature>
<dbReference type="Gene3D" id="3.40.50.1820">
    <property type="entry name" value="alpha/beta hydrolase"/>
    <property type="match status" value="1"/>
</dbReference>
<comment type="caution">
    <text evidence="8">The sequence shown here is derived from an EMBL/GenBank/DDBJ whole genome shotgun (WGS) entry which is preliminary data.</text>
</comment>
<reference evidence="9" key="1">
    <citation type="journal article" date="2019" name="Int. J. Syst. Evol. Microbiol.">
        <title>The Global Catalogue of Microorganisms (GCM) 10K type strain sequencing project: providing services to taxonomists for standard genome sequencing and annotation.</title>
        <authorList>
            <consortium name="The Broad Institute Genomics Platform"/>
            <consortium name="The Broad Institute Genome Sequencing Center for Infectious Disease"/>
            <person name="Wu L."/>
            <person name="Ma J."/>
        </authorList>
    </citation>
    <scope>NUCLEOTIDE SEQUENCE [LARGE SCALE GENOMIC DNA]</scope>
    <source>
        <strain evidence="9">CGMCC 4.7173</strain>
    </source>
</reference>
<organism evidence="8 9">
    <name type="scientific">Micromonospora harpali</name>
    <dbReference type="NCBI Taxonomy" id="1490225"/>
    <lineage>
        <taxon>Bacteria</taxon>
        <taxon>Bacillati</taxon>
        <taxon>Actinomycetota</taxon>
        <taxon>Actinomycetes</taxon>
        <taxon>Micromonosporales</taxon>
        <taxon>Micromonosporaceae</taxon>
        <taxon>Micromonospora</taxon>
    </lineage>
</organism>
<dbReference type="InterPro" id="IPR000073">
    <property type="entry name" value="AB_hydrolase_1"/>
</dbReference>